<dbReference type="EMBL" id="REFC01000012">
    <property type="protein sequence ID" value="RMA64763.1"/>
    <property type="molecule type" value="Genomic_DNA"/>
</dbReference>
<feature type="region of interest" description="Disordered" evidence="1">
    <location>
        <begin position="26"/>
        <end position="59"/>
    </location>
</feature>
<dbReference type="AlphaFoldDB" id="A0A3L9YW71"/>
<gene>
    <name evidence="4" type="ORF">BXY75_1644</name>
</gene>
<evidence type="ECO:0000256" key="2">
    <source>
        <dbReference type="SAM" id="SignalP"/>
    </source>
</evidence>
<feature type="compositionally biased region" description="Polar residues" evidence="1">
    <location>
        <begin position="26"/>
        <end position="36"/>
    </location>
</feature>
<keyword evidence="5" id="KW-1185">Reference proteome</keyword>
<dbReference type="PROSITE" id="PS00018">
    <property type="entry name" value="EF_HAND_1"/>
    <property type="match status" value="1"/>
</dbReference>
<feature type="chain" id="PRO_5018169866" evidence="2">
    <location>
        <begin position="26"/>
        <end position="97"/>
    </location>
</feature>
<dbReference type="InterPro" id="IPR011992">
    <property type="entry name" value="EF-hand-dom_pair"/>
</dbReference>
<feature type="domain" description="EF-hand" evidence="3">
    <location>
        <begin position="57"/>
        <end position="92"/>
    </location>
</feature>
<dbReference type="InterPro" id="IPR002048">
    <property type="entry name" value="EF_hand_dom"/>
</dbReference>
<dbReference type="Proteomes" id="UP000271339">
    <property type="component" value="Unassembled WGS sequence"/>
</dbReference>
<feature type="compositionally biased region" description="Basic and acidic residues" evidence="1">
    <location>
        <begin position="41"/>
        <end position="59"/>
    </location>
</feature>
<dbReference type="GO" id="GO:0005509">
    <property type="term" value="F:calcium ion binding"/>
    <property type="evidence" value="ECO:0007669"/>
    <property type="project" value="InterPro"/>
</dbReference>
<comment type="caution">
    <text evidence="4">The sequence shown here is derived from an EMBL/GenBank/DDBJ whole genome shotgun (WGS) entry which is preliminary data.</text>
</comment>
<dbReference type="SUPFAM" id="SSF47473">
    <property type="entry name" value="EF-hand"/>
    <property type="match status" value="1"/>
</dbReference>
<keyword evidence="2" id="KW-0732">Signal</keyword>
<dbReference type="RefSeq" id="WP_121907194.1">
    <property type="nucleotide sequence ID" value="NZ_REFC01000012.1"/>
</dbReference>
<evidence type="ECO:0000313" key="4">
    <source>
        <dbReference type="EMBL" id="RMA64763.1"/>
    </source>
</evidence>
<proteinExistence type="predicted"/>
<reference evidence="4 5" key="1">
    <citation type="submission" date="2018-10" db="EMBL/GenBank/DDBJ databases">
        <title>Genomic Encyclopedia of Archaeal and Bacterial Type Strains, Phase II (KMG-II): from individual species to whole genera.</title>
        <authorList>
            <person name="Goeker M."/>
        </authorList>
    </citation>
    <scope>NUCLEOTIDE SEQUENCE [LARGE SCALE GENOMIC DNA]</scope>
    <source>
        <strain evidence="4 5">DSM 23424</strain>
    </source>
</reference>
<accession>A0A3L9YW71</accession>
<dbReference type="OrthoDB" id="1145220at2"/>
<protein>
    <submittedName>
        <fullName evidence="4">EF hand domain-containing protein</fullName>
    </submittedName>
</protein>
<dbReference type="InterPro" id="IPR018247">
    <property type="entry name" value="EF_Hand_1_Ca_BS"/>
</dbReference>
<evidence type="ECO:0000259" key="3">
    <source>
        <dbReference type="PROSITE" id="PS50222"/>
    </source>
</evidence>
<sequence>MKNINLKTVTMTLGFLCFGIAFTNAQPSGERSQKAPSFSELVEKMDSNKDGKLSEDELKGPLKENFAKVDTDEDGFISEEEFNKAPKLKGREKRQKS</sequence>
<evidence type="ECO:0000256" key="1">
    <source>
        <dbReference type="SAM" id="MobiDB-lite"/>
    </source>
</evidence>
<dbReference type="PROSITE" id="PS50222">
    <property type="entry name" value="EF_HAND_2"/>
    <property type="match status" value="1"/>
</dbReference>
<feature type="signal peptide" evidence="2">
    <location>
        <begin position="1"/>
        <end position="25"/>
    </location>
</feature>
<evidence type="ECO:0000313" key="5">
    <source>
        <dbReference type="Proteomes" id="UP000271339"/>
    </source>
</evidence>
<organism evidence="4 5">
    <name type="scientific">Ulvibacter antarcticus</name>
    <dbReference type="NCBI Taxonomy" id="442714"/>
    <lineage>
        <taxon>Bacteria</taxon>
        <taxon>Pseudomonadati</taxon>
        <taxon>Bacteroidota</taxon>
        <taxon>Flavobacteriia</taxon>
        <taxon>Flavobacteriales</taxon>
        <taxon>Flavobacteriaceae</taxon>
        <taxon>Ulvibacter</taxon>
    </lineage>
</organism>
<dbReference type="Pfam" id="PF13202">
    <property type="entry name" value="EF-hand_5"/>
    <property type="match status" value="2"/>
</dbReference>
<name>A0A3L9YW71_9FLAO</name>
<dbReference type="Gene3D" id="1.10.238.10">
    <property type="entry name" value="EF-hand"/>
    <property type="match status" value="1"/>
</dbReference>